<organism evidence="3 4">
    <name type="scientific">Novosphingobium soli</name>
    <dbReference type="NCBI Taxonomy" id="574956"/>
    <lineage>
        <taxon>Bacteria</taxon>
        <taxon>Pseudomonadati</taxon>
        <taxon>Pseudomonadota</taxon>
        <taxon>Alphaproteobacteria</taxon>
        <taxon>Sphingomonadales</taxon>
        <taxon>Sphingomonadaceae</taxon>
        <taxon>Novosphingobium</taxon>
    </lineage>
</organism>
<feature type="domain" description="Autotransporter" evidence="2">
    <location>
        <begin position="791"/>
        <end position="1069"/>
    </location>
</feature>
<protein>
    <submittedName>
        <fullName evidence="3">Autotransporter domain-containing protein</fullName>
    </submittedName>
</protein>
<proteinExistence type="predicted"/>
<evidence type="ECO:0000313" key="4">
    <source>
        <dbReference type="Proteomes" id="UP001589798"/>
    </source>
</evidence>
<keyword evidence="1" id="KW-0732">Signal</keyword>
<evidence type="ECO:0000259" key="2">
    <source>
        <dbReference type="PROSITE" id="PS51208"/>
    </source>
</evidence>
<dbReference type="InterPro" id="IPR005546">
    <property type="entry name" value="Autotransporte_beta"/>
</dbReference>
<dbReference type="EMBL" id="JBHLWK010000002">
    <property type="protein sequence ID" value="MFC0202894.1"/>
    <property type="molecule type" value="Genomic_DNA"/>
</dbReference>
<sequence length="1069" mass="106939">MPRHLTAKTLLATTAFLAIATAAHAEDVATKRTDPLRTSTIKNGGADAISVTKDGSVVLTSGTAITQDSNNAVSNAGTLSVANANGAVGIDSLAGVSGDITNTGAIAIDEPYAPTDTDNDGDIDGPFALGANRYGIRTQGAHAGKITQNGTITVEGNDSAGIALGGKLTGAFTHDGTTKVLGDRTVGVAAQAIDGDVRLAGTVTAQGKDAIGARFAGDVSGAMVVQGTVSATGYRYATAPGDTSKLDADDLLQGGQALLVEGSVSGGIMLAAAPRDADPNKADEDADGIEDAKEGTAKVVSYGSAAALQIGAADRDIAIGPVAASASKYGLVIEGSVEGIGLYSGVNASGLVIGGRGGAVAIANGIGVTGTVSASSNGASATALRLGTGATSPLLQNSGTIAATAGNTAGALAAAVRIDAGGSLPTIRNGGTIKAVAGENGSATAISDASGSLVLVENAGTISATGAKAGSGRNVAIDLSGTAGAVSIRQTQVASGFSAPSIVGDVRLGGGDDVVDVADGTLTGDVTFGLGANTLNLSGDAVQTGKVEFGSGNDTMALAGTSSYSGAVDFGGGADVLNLTGSARFSGSVANAGNLAVKVAGGMLDLNKPASIASLDVGASGVLMVTLDKTANAGSAYAVAGNAAFAEGAKLAIRLADVSTAVGSYQVLTAGTLTGRDKLATLTDLVPFMFKAELDKDAAANTIVVDVSRRTVAELGLNRSGAAAYDAVFEVLGKDEKVEQVFLGITGGDQFSAAVGQMLPDHAGGAFEGISLGTRALARQLQDPQGPFTRSGRFSSTISMAVWGSDRKTGDSAAYKLNGYAWSATGEYETGVGRFGATIAYIYNDHKNGDVSDVKSKGFELAAHWRGKFGPVSGFARGSVGTADFDGERNFYGAVGSESVRRTMNAEWDGKFVTAAAGAAVEGGSQFFFFRPGVTVDYVRLKEDGYTETGGEALDLAVASRTSDELGVNGSMTVGVDFLGMRARDENWFRVETEGGWREIVSGGLGSTTAHFEDGEDFTLEGDEATSGWFARLRAIGGSSGFTMGGEVSAEDRHGRVDLALRGSITIGW</sequence>
<accession>A0ABV6CQ89</accession>
<evidence type="ECO:0000313" key="3">
    <source>
        <dbReference type="EMBL" id="MFC0202894.1"/>
    </source>
</evidence>
<dbReference type="SUPFAM" id="SSF103515">
    <property type="entry name" value="Autotransporter"/>
    <property type="match status" value="1"/>
</dbReference>
<reference evidence="3 4" key="1">
    <citation type="submission" date="2024-09" db="EMBL/GenBank/DDBJ databases">
        <authorList>
            <person name="Sun Q."/>
            <person name="Mori K."/>
        </authorList>
    </citation>
    <scope>NUCLEOTIDE SEQUENCE [LARGE SCALE GENOMIC DNA]</scope>
    <source>
        <strain evidence="3 4">CCM 7706</strain>
    </source>
</reference>
<dbReference type="SMART" id="SM00869">
    <property type="entry name" value="Autotransporter"/>
    <property type="match status" value="1"/>
</dbReference>
<feature type="chain" id="PRO_5046712172" evidence="1">
    <location>
        <begin position="26"/>
        <end position="1069"/>
    </location>
</feature>
<feature type="signal peptide" evidence="1">
    <location>
        <begin position="1"/>
        <end position="25"/>
    </location>
</feature>
<comment type="caution">
    <text evidence="3">The sequence shown here is derived from an EMBL/GenBank/DDBJ whole genome shotgun (WGS) entry which is preliminary data.</text>
</comment>
<gene>
    <name evidence="3" type="ORF">ACFFJC_01250</name>
</gene>
<evidence type="ECO:0000256" key="1">
    <source>
        <dbReference type="SAM" id="SignalP"/>
    </source>
</evidence>
<keyword evidence="4" id="KW-1185">Reference proteome</keyword>
<dbReference type="RefSeq" id="WP_379485763.1">
    <property type="nucleotide sequence ID" value="NZ_JBHLWK010000002.1"/>
</dbReference>
<dbReference type="PROSITE" id="PS51208">
    <property type="entry name" value="AUTOTRANSPORTER"/>
    <property type="match status" value="1"/>
</dbReference>
<name>A0ABV6CQ89_9SPHN</name>
<dbReference type="Proteomes" id="UP001589798">
    <property type="component" value="Unassembled WGS sequence"/>
</dbReference>
<dbReference type="Gene3D" id="2.40.128.130">
    <property type="entry name" value="Autotransporter beta-domain"/>
    <property type="match status" value="1"/>
</dbReference>
<dbReference type="InterPro" id="IPR036709">
    <property type="entry name" value="Autotransporte_beta_dom_sf"/>
</dbReference>